<evidence type="ECO:0000256" key="1">
    <source>
        <dbReference type="PROSITE-ProRule" id="PRU00175"/>
    </source>
</evidence>
<dbReference type="InterPro" id="IPR001841">
    <property type="entry name" value="Znf_RING"/>
</dbReference>
<dbReference type="Gene3D" id="3.30.40.10">
    <property type="entry name" value="Zinc/RING finger domain, C3HC4 (zinc finger)"/>
    <property type="match status" value="1"/>
</dbReference>
<evidence type="ECO:0000259" key="2">
    <source>
        <dbReference type="PROSITE" id="PS50089"/>
    </source>
</evidence>
<gene>
    <name evidence="3" type="ORF">BU23DRAFT_549687</name>
</gene>
<keyword evidence="1" id="KW-0479">Metal-binding</keyword>
<sequence length="293" mass="31971">MQLKLNPASGRYTEYALSQPFGPLPPDRTDCPICWRTFGAREDSEDESPCHPLLTPCNHYLGSVCADKIVHRTLSLRCPMCFSPIPRCKKTLTQRLHEISRWPLFSQWPPFSLTVVGVNAQYGGILRESYAQLTALALRGYIVDEEAGALFIMDVASAIMTAAAALACCGGNVVLDLASQWGVRVLVNWEIWKPNGALLADAWSLESLSVSVLDVVLTVGMVGAWVATRWRRGSGGGRLVGRWLAGALMVRGFFVLSYVLTGGVGVFLGAVALRFWGKVCLAGAFAVCAYWRI</sequence>
<dbReference type="GO" id="GO:0008270">
    <property type="term" value="F:zinc ion binding"/>
    <property type="evidence" value="ECO:0007669"/>
    <property type="project" value="UniProtKB-KW"/>
</dbReference>
<dbReference type="AlphaFoldDB" id="A0A6A5VQD1"/>
<dbReference type="PROSITE" id="PS50089">
    <property type="entry name" value="ZF_RING_2"/>
    <property type="match status" value="1"/>
</dbReference>
<organism evidence="3 4">
    <name type="scientific">Bimuria novae-zelandiae CBS 107.79</name>
    <dbReference type="NCBI Taxonomy" id="1447943"/>
    <lineage>
        <taxon>Eukaryota</taxon>
        <taxon>Fungi</taxon>
        <taxon>Dikarya</taxon>
        <taxon>Ascomycota</taxon>
        <taxon>Pezizomycotina</taxon>
        <taxon>Dothideomycetes</taxon>
        <taxon>Pleosporomycetidae</taxon>
        <taxon>Pleosporales</taxon>
        <taxon>Massarineae</taxon>
        <taxon>Didymosphaeriaceae</taxon>
        <taxon>Bimuria</taxon>
    </lineage>
</organism>
<proteinExistence type="predicted"/>
<reference evidence="3" key="1">
    <citation type="journal article" date="2020" name="Stud. Mycol.">
        <title>101 Dothideomycetes genomes: a test case for predicting lifestyles and emergence of pathogens.</title>
        <authorList>
            <person name="Haridas S."/>
            <person name="Albert R."/>
            <person name="Binder M."/>
            <person name="Bloem J."/>
            <person name="Labutti K."/>
            <person name="Salamov A."/>
            <person name="Andreopoulos B."/>
            <person name="Baker S."/>
            <person name="Barry K."/>
            <person name="Bills G."/>
            <person name="Bluhm B."/>
            <person name="Cannon C."/>
            <person name="Castanera R."/>
            <person name="Culley D."/>
            <person name="Daum C."/>
            <person name="Ezra D."/>
            <person name="Gonzalez J."/>
            <person name="Henrissat B."/>
            <person name="Kuo A."/>
            <person name="Liang C."/>
            <person name="Lipzen A."/>
            <person name="Lutzoni F."/>
            <person name="Magnuson J."/>
            <person name="Mondo S."/>
            <person name="Nolan M."/>
            <person name="Ohm R."/>
            <person name="Pangilinan J."/>
            <person name="Park H.-J."/>
            <person name="Ramirez L."/>
            <person name="Alfaro M."/>
            <person name="Sun H."/>
            <person name="Tritt A."/>
            <person name="Yoshinaga Y."/>
            <person name="Zwiers L.-H."/>
            <person name="Turgeon B."/>
            <person name="Goodwin S."/>
            <person name="Spatafora J."/>
            <person name="Crous P."/>
            <person name="Grigoriev I."/>
        </authorList>
    </citation>
    <scope>NUCLEOTIDE SEQUENCE</scope>
    <source>
        <strain evidence="3">CBS 107.79</strain>
    </source>
</reference>
<keyword evidence="1" id="KW-0862">Zinc</keyword>
<keyword evidence="1" id="KW-0863">Zinc-finger</keyword>
<evidence type="ECO:0000313" key="3">
    <source>
        <dbReference type="EMBL" id="KAF1978998.1"/>
    </source>
</evidence>
<name>A0A6A5VQD1_9PLEO</name>
<dbReference type="SUPFAM" id="SSF57850">
    <property type="entry name" value="RING/U-box"/>
    <property type="match status" value="1"/>
</dbReference>
<evidence type="ECO:0000313" key="4">
    <source>
        <dbReference type="Proteomes" id="UP000800036"/>
    </source>
</evidence>
<keyword evidence="4" id="KW-1185">Reference proteome</keyword>
<feature type="domain" description="RING-type" evidence="2">
    <location>
        <begin position="31"/>
        <end position="81"/>
    </location>
</feature>
<dbReference type="Proteomes" id="UP000800036">
    <property type="component" value="Unassembled WGS sequence"/>
</dbReference>
<dbReference type="EMBL" id="ML976659">
    <property type="protein sequence ID" value="KAF1978998.1"/>
    <property type="molecule type" value="Genomic_DNA"/>
</dbReference>
<dbReference type="InterPro" id="IPR013083">
    <property type="entry name" value="Znf_RING/FYVE/PHD"/>
</dbReference>
<accession>A0A6A5VQD1</accession>
<protein>
    <recommendedName>
        <fullName evidence="2">RING-type domain-containing protein</fullName>
    </recommendedName>
</protein>